<evidence type="ECO:0000256" key="14">
    <source>
        <dbReference type="ARBA" id="ARBA00023157"/>
    </source>
</evidence>
<evidence type="ECO:0000256" key="7">
    <source>
        <dbReference type="ARBA" id="ARBA00022553"/>
    </source>
</evidence>
<dbReference type="PROSITE" id="PS01241">
    <property type="entry name" value="LINK_1"/>
    <property type="match status" value="1"/>
</dbReference>
<dbReference type="EMBL" id="JANPWB010000006">
    <property type="protein sequence ID" value="KAJ1182295.1"/>
    <property type="molecule type" value="Genomic_DNA"/>
</dbReference>
<dbReference type="InterPro" id="IPR043210">
    <property type="entry name" value="CD44_antigen-like"/>
</dbReference>
<dbReference type="GO" id="GO:0005902">
    <property type="term" value="C:microvillus"/>
    <property type="evidence" value="ECO:0007669"/>
    <property type="project" value="UniProtKB-SubCell"/>
</dbReference>
<dbReference type="GO" id="GO:0004896">
    <property type="term" value="F:cytokine receptor activity"/>
    <property type="evidence" value="ECO:0007669"/>
    <property type="project" value="TreeGrafter"/>
</dbReference>
<comment type="caution">
    <text evidence="24">Lacks conserved residue(s) required for the propagation of feature annotation.</text>
</comment>
<comment type="subcellular location">
    <subcellularLocation>
        <location evidence="2">Cell membrane</location>
        <topology evidence="2">Single-pass type I membrane protein</topology>
    </subcellularLocation>
    <subcellularLocation>
        <location evidence="1">Cell projection</location>
        <location evidence="1">Microvillus</location>
    </subcellularLocation>
    <subcellularLocation>
        <location evidence="3">Secreted</location>
    </subcellularLocation>
</comment>
<feature type="compositionally biased region" description="Acidic residues" evidence="25">
    <location>
        <begin position="319"/>
        <end position="329"/>
    </location>
</feature>
<evidence type="ECO:0000256" key="11">
    <source>
        <dbReference type="ARBA" id="ARBA00022974"/>
    </source>
</evidence>
<reference evidence="28" key="1">
    <citation type="journal article" date="2022" name="bioRxiv">
        <title>Sequencing and chromosome-scale assembly of the giantPleurodeles waltlgenome.</title>
        <authorList>
            <person name="Brown T."/>
            <person name="Elewa A."/>
            <person name="Iarovenko S."/>
            <person name="Subramanian E."/>
            <person name="Araus A.J."/>
            <person name="Petzold A."/>
            <person name="Susuki M."/>
            <person name="Suzuki K.-i.T."/>
            <person name="Hayashi T."/>
            <person name="Toyoda A."/>
            <person name="Oliveira C."/>
            <person name="Osipova E."/>
            <person name="Leigh N.D."/>
            <person name="Simon A."/>
            <person name="Yun M.H."/>
        </authorList>
    </citation>
    <scope>NUCLEOTIDE SEQUENCE</scope>
    <source>
        <strain evidence="28">20211129_DDA</strain>
        <tissue evidence="28">Liver</tissue>
    </source>
</reference>
<dbReference type="PRINTS" id="PR00658">
    <property type="entry name" value="CD44"/>
</dbReference>
<comment type="caution">
    <text evidence="28">The sequence shown here is derived from an EMBL/GenBank/DDBJ whole genome shotgun (WGS) entry which is preliminary data.</text>
</comment>
<dbReference type="GO" id="GO:0006954">
    <property type="term" value="P:inflammatory response"/>
    <property type="evidence" value="ECO:0007669"/>
    <property type="project" value="TreeGrafter"/>
</dbReference>
<feature type="compositionally biased region" description="Basic and acidic residues" evidence="25">
    <location>
        <begin position="139"/>
        <end position="158"/>
    </location>
</feature>
<dbReference type="FunFam" id="3.10.100.10:FF:000004">
    <property type="entry name" value="CD44 antigen isoform X2"/>
    <property type="match status" value="1"/>
</dbReference>
<dbReference type="GO" id="GO:0009653">
    <property type="term" value="P:anatomical structure morphogenesis"/>
    <property type="evidence" value="ECO:0007669"/>
    <property type="project" value="UniProtKB-ARBA"/>
</dbReference>
<keyword evidence="9" id="KW-0732">Signal</keyword>
<dbReference type="GO" id="GO:0070374">
    <property type="term" value="P:positive regulation of ERK1 and ERK2 cascade"/>
    <property type="evidence" value="ECO:0007669"/>
    <property type="project" value="TreeGrafter"/>
</dbReference>
<feature type="transmembrane region" description="Helical" evidence="26">
    <location>
        <begin position="667"/>
        <end position="688"/>
    </location>
</feature>
<dbReference type="SMART" id="SM00445">
    <property type="entry name" value="LINK"/>
    <property type="match status" value="1"/>
</dbReference>
<dbReference type="GO" id="GO:0005576">
    <property type="term" value="C:extracellular region"/>
    <property type="evidence" value="ECO:0007669"/>
    <property type="project" value="UniProtKB-SubCell"/>
</dbReference>
<keyword evidence="8 26" id="KW-0812">Transmembrane</keyword>
<evidence type="ECO:0000256" key="8">
    <source>
        <dbReference type="ARBA" id="ARBA00022692"/>
    </source>
</evidence>
<evidence type="ECO:0000256" key="16">
    <source>
        <dbReference type="ARBA" id="ARBA00023180"/>
    </source>
</evidence>
<evidence type="ECO:0000256" key="24">
    <source>
        <dbReference type="PROSITE-ProRule" id="PRU00323"/>
    </source>
</evidence>
<evidence type="ECO:0000259" key="27">
    <source>
        <dbReference type="PROSITE" id="PS50963"/>
    </source>
</evidence>
<evidence type="ECO:0000256" key="12">
    <source>
        <dbReference type="ARBA" id="ARBA00022989"/>
    </source>
</evidence>
<evidence type="ECO:0000313" key="29">
    <source>
        <dbReference type="Proteomes" id="UP001066276"/>
    </source>
</evidence>
<dbReference type="Pfam" id="PF00193">
    <property type="entry name" value="Xlink"/>
    <property type="match status" value="1"/>
</dbReference>
<keyword evidence="12 26" id="KW-1133">Transmembrane helix</keyword>
<dbReference type="GO" id="GO:0048731">
    <property type="term" value="P:system development"/>
    <property type="evidence" value="ECO:0007669"/>
    <property type="project" value="UniProtKB-ARBA"/>
</dbReference>
<dbReference type="InterPro" id="IPR016186">
    <property type="entry name" value="C-type_lectin-like/link_sf"/>
</dbReference>
<feature type="compositionally biased region" description="Polar residues" evidence="25">
    <location>
        <begin position="542"/>
        <end position="552"/>
    </location>
</feature>
<keyword evidence="5" id="KW-1003">Cell membrane</keyword>
<keyword evidence="13 26" id="KW-0472">Membrane</keyword>
<proteinExistence type="predicted"/>
<dbReference type="PROSITE" id="PS50963">
    <property type="entry name" value="LINK_2"/>
    <property type="match status" value="1"/>
</dbReference>
<feature type="compositionally biased region" description="Polar residues" evidence="25">
    <location>
        <begin position="573"/>
        <end position="586"/>
    </location>
</feature>
<keyword evidence="10" id="KW-0130">Cell adhesion</keyword>
<gene>
    <name evidence="28" type="ORF">NDU88_007487</name>
</gene>
<feature type="compositionally biased region" description="Acidic residues" evidence="25">
    <location>
        <begin position="444"/>
        <end position="453"/>
    </location>
</feature>
<evidence type="ECO:0000256" key="4">
    <source>
        <dbReference type="ARBA" id="ARBA00020474"/>
    </source>
</evidence>
<feature type="region of interest" description="Disordered" evidence="25">
    <location>
        <begin position="139"/>
        <end position="658"/>
    </location>
</feature>
<evidence type="ECO:0000256" key="21">
    <source>
        <dbReference type="ARBA" id="ARBA00031823"/>
    </source>
</evidence>
<dbReference type="PRINTS" id="PR01265">
    <property type="entry name" value="LINKMODULE"/>
</dbReference>
<evidence type="ECO:0000256" key="3">
    <source>
        <dbReference type="ARBA" id="ARBA00004613"/>
    </source>
</evidence>
<dbReference type="PANTHER" id="PTHR10225:SF6">
    <property type="entry name" value="CD44 ANTIGEN"/>
    <property type="match status" value="1"/>
</dbReference>
<dbReference type="InterPro" id="IPR001231">
    <property type="entry name" value="CD44_antigen"/>
</dbReference>
<protein>
    <recommendedName>
        <fullName evidence="4">CD44 antigen</fullName>
    </recommendedName>
    <alternativeName>
        <fullName evidence="22">GP90 lymphocyte homing/adhesion receptor</fullName>
    </alternativeName>
    <alternativeName>
        <fullName evidence="21">HUTCH-I</fullName>
    </alternativeName>
    <alternativeName>
        <fullName evidence="23">Hermes antigen</fullName>
    </alternativeName>
    <alternativeName>
        <fullName evidence="20">Hyaluronate receptor</fullName>
    </alternativeName>
    <alternativeName>
        <fullName evidence="18">Phagocytic glycoprotein 1</fullName>
    </alternativeName>
    <alternativeName>
        <fullName evidence="19">Phagocytic glycoprotein I</fullName>
    </alternativeName>
</protein>
<evidence type="ECO:0000256" key="18">
    <source>
        <dbReference type="ARBA" id="ARBA00029917"/>
    </source>
</evidence>
<dbReference type="GO" id="GO:0005540">
    <property type="term" value="F:hyaluronic acid binding"/>
    <property type="evidence" value="ECO:0007669"/>
    <property type="project" value="InterPro"/>
</dbReference>
<name>A0AAV7U1D9_PLEWA</name>
<dbReference type="Proteomes" id="UP001066276">
    <property type="component" value="Chromosome 3_2"/>
</dbReference>
<accession>A0AAV7U1D9</accession>
<evidence type="ECO:0000256" key="26">
    <source>
        <dbReference type="SAM" id="Phobius"/>
    </source>
</evidence>
<dbReference type="PANTHER" id="PTHR10225">
    <property type="entry name" value="HYALURONAN RECEPTOR"/>
    <property type="match status" value="1"/>
</dbReference>
<keyword evidence="15" id="KW-0675">Receptor</keyword>
<evidence type="ECO:0000256" key="9">
    <source>
        <dbReference type="ARBA" id="ARBA00022729"/>
    </source>
</evidence>
<feature type="compositionally biased region" description="Basic and acidic residues" evidence="25">
    <location>
        <begin position="406"/>
        <end position="415"/>
    </location>
</feature>
<sequence length="763" mass="81353">MEKRAHEFRHSILGKARASHTGYRGVYHVEKNARYNLLREEAMQLCEVLNSSLATMLQMRNAWDIGFETCRYGWIDDNIVIPRIQQNPICAANNTGVYILISNITDKYDAYCFNASETREKVCEKVILPEDYQFHVPLDSDHSIIQDSKRPDRTDTEKGQQSGEDASEDETGDQHTEGSHHKHHPEGSSDQGAEGEVTHSPQAGDSSHVLHPGGIPGPGQEATTDTPHNGDPHGEHHPGGFVDHGSHDDSTSGPHPEDPYIVSHGDGLNDDVTDAPPPADSGQDDHPGGSSHHGSDDTTDGTHPGHSHHGHHPNKSPDEEPDYVTDEPFTDGSHYPVTTTAMDTHKSPGFYPNIDLTDDHHPGDSHYDDETTDAPQPGDSDQNHHPAVSPDQGMDEDTTGGPQPGDSDHGSHADGSRGSGDTTHTTHPGHSHHGHHPVGSIDQEPGDATDEPLPDGFHHSASTSSTDKPKRHGFHPSIDDAVTDSSNAAGHPYVNVLSVTESEDSDMSNFVDSNAGTDKYDGRPHQTKPIAWHPDGKDDSHSGNSVTYTDETPGSHEGHAAGGGDSESHVDDNSTGDSNFGANFATTEGDILYSKPTGDPEGAVARPDGAQPGEEDRPASTSNDDNRASGLSPNGDWSAEDGDSAVSGGLVTTKGPGFRRQPRIPDWVIIVVSLVCLAVVLAVCIAVNSRQACGHKKKLVINGSGGAAEGGQAGGMNGDPSKSQEMVNLVPKEPQGEAGDPQDHLVPPEDMQSQQKRDMNIGV</sequence>
<organism evidence="28 29">
    <name type="scientific">Pleurodeles waltl</name>
    <name type="common">Iberian ribbed newt</name>
    <dbReference type="NCBI Taxonomy" id="8319"/>
    <lineage>
        <taxon>Eukaryota</taxon>
        <taxon>Metazoa</taxon>
        <taxon>Chordata</taxon>
        <taxon>Craniata</taxon>
        <taxon>Vertebrata</taxon>
        <taxon>Euteleostomi</taxon>
        <taxon>Amphibia</taxon>
        <taxon>Batrachia</taxon>
        <taxon>Caudata</taxon>
        <taxon>Salamandroidea</taxon>
        <taxon>Salamandridae</taxon>
        <taxon>Pleurodelinae</taxon>
        <taxon>Pleurodeles</taxon>
    </lineage>
</organism>
<evidence type="ECO:0000256" key="25">
    <source>
        <dbReference type="SAM" id="MobiDB-lite"/>
    </source>
</evidence>
<dbReference type="InterPro" id="IPR000538">
    <property type="entry name" value="Link_dom"/>
</dbReference>
<evidence type="ECO:0000256" key="13">
    <source>
        <dbReference type="ARBA" id="ARBA00023136"/>
    </source>
</evidence>
<feature type="region of interest" description="Disordered" evidence="25">
    <location>
        <begin position="710"/>
        <end position="763"/>
    </location>
</feature>
<dbReference type="InterPro" id="IPR016187">
    <property type="entry name" value="CTDL_fold"/>
</dbReference>
<evidence type="ECO:0000256" key="5">
    <source>
        <dbReference type="ARBA" id="ARBA00022475"/>
    </source>
</evidence>
<feature type="compositionally biased region" description="Basic residues" evidence="25">
    <location>
        <begin position="305"/>
        <end position="314"/>
    </location>
</feature>
<keyword evidence="16" id="KW-0325">Glycoprotein</keyword>
<dbReference type="GO" id="GO:0007155">
    <property type="term" value="P:cell adhesion"/>
    <property type="evidence" value="ECO:0007669"/>
    <property type="project" value="UniProtKB-KW"/>
</dbReference>
<feature type="compositionally biased region" description="Polar residues" evidence="25">
    <location>
        <begin position="507"/>
        <end position="516"/>
    </location>
</feature>
<evidence type="ECO:0000313" key="28">
    <source>
        <dbReference type="EMBL" id="KAJ1182295.1"/>
    </source>
</evidence>
<evidence type="ECO:0000256" key="23">
    <source>
        <dbReference type="ARBA" id="ARBA00032917"/>
    </source>
</evidence>
<evidence type="ECO:0000256" key="22">
    <source>
        <dbReference type="ARBA" id="ARBA00032514"/>
    </source>
</evidence>
<evidence type="ECO:0000256" key="6">
    <source>
        <dbReference type="ARBA" id="ARBA00022525"/>
    </source>
</evidence>
<evidence type="ECO:0000256" key="19">
    <source>
        <dbReference type="ARBA" id="ARBA00029928"/>
    </source>
</evidence>
<dbReference type="GO" id="GO:0042981">
    <property type="term" value="P:regulation of apoptotic process"/>
    <property type="evidence" value="ECO:0007669"/>
    <property type="project" value="UniProtKB-ARBA"/>
</dbReference>
<evidence type="ECO:0000256" key="10">
    <source>
        <dbReference type="ARBA" id="ARBA00022889"/>
    </source>
</evidence>
<evidence type="ECO:0000256" key="2">
    <source>
        <dbReference type="ARBA" id="ARBA00004251"/>
    </source>
</evidence>
<keyword evidence="17" id="KW-0966">Cell projection</keyword>
<dbReference type="GO" id="GO:0016323">
    <property type="term" value="C:basolateral plasma membrane"/>
    <property type="evidence" value="ECO:0007669"/>
    <property type="project" value="TreeGrafter"/>
</dbReference>
<feature type="compositionally biased region" description="Basic residues" evidence="25">
    <location>
        <begin position="427"/>
        <end position="436"/>
    </location>
</feature>
<feature type="compositionally biased region" description="Basic and acidic residues" evidence="25">
    <location>
        <begin position="357"/>
        <end position="369"/>
    </location>
</feature>
<dbReference type="GO" id="GO:0035692">
    <property type="term" value="C:macrophage migration inhibitory factor receptor complex"/>
    <property type="evidence" value="ECO:0007669"/>
    <property type="project" value="TreeGrafter"/>
</dbReference>
<evidence type="ECO:0000256" key="20">
    <source>
        <dbReference type="ARBA" id="ARBA00031179"/>
    </source>
</evidence>
<keyword evidence="14" id="KW-1015">Disulfide bond</keyword>
<feature type="compositionally biased region" description="Basic and acidic residues" evidence="25">
    <location>
        <begin position="228"/>
        <end position="258"/>
    </location>
</feature>
<dbReference type="AlphaFoldDB" id="A0AAV7U1D9"/>
<evidence type="ECO:0000256" key="15">
    <source>
        <dbReference type="ARBA" id="ARBA00023170"/>
    </source>
</evidence>
<feature type="domain" description="Link" evidence="27">
    <location>
        <begin position="25"/>
        <end position="114"/>
    </location>
</feature>
<dbReference type="Gene3D" id="3.10.100.10">
    <property type="entry name" value="Mannose-Binding Protein A, subunit A"/>
    <property type="match status" value="1"/>
</dbReference>
<dbReference type="GO" id="GO:0009986">
    <property type="term" value="C:cell surface"/>
    <property type="evidence" value="ECO:0007669"/>
    <property type="project" value="UniProtKB-ARBA"/>
</dbReference>
<evidence type="ECO:0000256" key="1">
    <source>
        <dbReference type="ARBA" id="ARBA00004105"/>
    </source>
</evidence>
<evidence type="ECO:0000256" key="17">
    <source>
        <dbReference type="ARBA" id="ARBA00023273"/>
    </source>
</evidence>
<keyword evidence="6" id="KW-0964">Secreted</keyword>
<keyword evidence="29" id="KW-1185">Reference proteome</keyword>
<keyword evidence="11" id="KW-0654">Proteoglycan</keyword>
<dbReference type="SUPFAM" id="SSF56436">
    <property type="entry name" value="C-type lectin-like"/>
    <property type="match status" value="1"/>
</dbReference>
<keyword evidence="7" id="KW-0597">Phosphoprotein</keyword>